<dbReference type="Proteomes" id="UP000663852">
    <property type="component" value="Unassembled WGS sequence"/>
</dbReference>
<reference evidence="3" key="1">
    <citation type="submission" date="2021-02" db="EMBL/GenBank/DDBJ databases">
        <authorList>
            <person name="Nowell W R."/>
        </authorList>
    </citation>
    <scope>NUCLEOTIDE SEQUENCE</scope>
</reference>
<protein>
    <submittedName>
        <fullName evidence="3">Uncharacterized protein</fullName>
    </submittedName>
</protein>
<comment type="caution">
    <text evidence="3">The sequence shown here is derived from an EMBL/GenBank/DDBJ whole genome shotgun (WGS) entry which is preliminary data.</text>
</comment>
<organism evidence="3 4">
    <name type="scientific">Adineta ricciae</name>
    <name type="common">Rotifer</name>
    <dbReference type="NCBI Taxonomy" id="249248"/>
    <lineage>
        <taxon>Eukaryota</taxon>
        <taxon>Metazoa</taxon>
        <taxon>Spiralia</taxon>
        <taxon>Gnathifera</taxon>
        <taxon>Rotifera</taxon>
        <taxon>Eurotatoria</taxon>
        <taxon>Bdelloidea</taxon>
        <taxon>Adinetida</taxon>
        <taxon>Adinetidae</taxon>
        <taxon>Adineta</taxon>
    </lineage>
</organism>
<dbReference type="EMBL" id="CAJNOR010004390">
    <property type="protein sequence ID" value="CAF1498680.1"/>
    <property type="molecule type" value="Genomic_DNA"/>
</dbReference>
<sequence>MSSNPRRLPENFDNWSSKRKHNWKKQGKNEERRQQYPPYHPASDIDIIHIHHRTNIHIIEKLIQQAQETHRYTVDTESQTNYGRPNTGAVIQIQMVHSRNFSTVILIETFHLADATSSLLEQIKQLWNIIFNSGNEIISWGPIRKEFDDFKHIEWVKIGKIIPKNLQALFQDQEDEGITHPATESRVGNTGVTWDTPGDHDDDDYYDDYYDDGATKIKYSLQTAVIMKLNQFVDKSLTVSQWGCGLDWALETWRTKLFERRFYDQQIEKQTRRNMEDYAVYDCTSVTELYFHMYQEQTDESPKHSDHVSDISEDEEIISIPTKKQEATQEIEQPPAPTFITELDLELEAASEFEEESAHPSQQIEECNGGMLTKQRIMLDQPELLNMMDEDELLDFLRPTVIQQPPAPEPERQQKPERTEEEARQRKQEIQRRKNEKLKWKKQHLPQFQLKMKRPIYEEYDYHRIRAQLAEDEVHHSHEIKIDDRRNTVSIGFRSVEQQEKAKSIVKIDYFGKKQFEARWKKQQR</sequence>
<gene>
    <name evidence="2" type="ORF">EDS130_LOCUS40455</name>
    <name evidence="3" type="ORF">XAT740_LOCUS39522</name>
</gene>
<dbReference type="AlphaFoldDB" id="A0A815T5T3"/>
<feature type="compositionally biased region" description="Basic and acidic residues" evidence="1">
    <location>
        <begin position="409"/>
        <end position="433"/>
    </location>
</feature>
<feature type="compositionally biased region" description="Basic residues" evidence="1">
    <location>
        <begin position="17"/>
        <end position="26"/>
    </location>
</feature>
<keyword evidence="4" id="KW-1185">Reference proteome</keyword>
<evidence type="ECO:0000313" key="2">
    <source>
        <dbReference type="EMBL" id="CAF1465789.1"/>
    </source>
</evidence>
<evidence type="ECO:0000313" key="4">
    <source>
        <dbReference type="Proteomes" id="UP000663828"/>
    </source>
</evidence>
<dbReference type="Proteomes" id="UP000663828">
    <property type="component" value="Unassembled WGS sequence"/>
</dbReference>
<proteinExistence type="predicted"/>
<feature type="region of interest" description="Disordered" evidence="1">
    <location>
        <begin position="1"/>
        <end position="41"/>
    </location>
</feature>
<name>A0A815T5T3_ADIRI</name>
<accession>A0A815T5T3</accession>
<evidence type="ECO:0000313" key="3">
    <source>
        <dbReference type="EMBL" id="CAF1498680.1"/>
    </source>
</evidence>
<feature type="region of interest" description="Disordered" evidence="1">
    <location>
        <begin position="179"/>
        <end position="199"/>
    </location>
</feature>
<dbReference type="EMBL" id="CAJNOJ010000488">
    <property type="protein sequence ID" value="CAF1465789.1"/>
    <property type="molecule type" value="Genomic_DNA"/>
</dbReference>
<feature type="region of interest" description="Disordered" evidence="1">
    <location>
        <begin position="399"/>
        <end position="438"/>
    </location>
</feature>
<evidence type="ECO:0000256" key="1">
    <source>
        <dbReference type="SAM" id="MobiDB-lite"/>
    </source>
</evidence>